<organism evidence="12 13">
    <name type="scientific">Neiella litorisoli</name>
    <dbReference type="NCBI Taxonomy" id="2771431"/>
    <lineage>
        <taxon>Bacteria</taxon>
        <taxon>Pseudomonadati</taxon>
        <taxon>Pseudomonadota</taxon>
        <taxon>Gammaproteobacteria</taxon>
        <taxon>Alteromonadales</taxon>
        <taxon>Echinimonadaceae</taxon>
        <taxon>Neiella</taxon>
    </lineage>
</organism>
<dbReference type="AlphaFoldDB" id="A0A8J6UM87"/>
<gene>
    <name evidence="12" type="ORF">IC617_12280</name>
</gene>
<dbReference type="EMBL" id="JACXAF010000015">
    <property type="protein sequence ID" value="MBD1390210.1"/>
    <property type="molecule type" value="Genomic_DNA"/>
</dbReference>
<comment type="subcellular location">
    <subcellularLocation>
        <location evidence="1">Cytoplasm</location>
    </subcellularLocation>
</comment>
<keyword evidence="7" id="KW-0804">Transcription</keyword>
<dbReference type="SUPFAM" id="SSF52172">
    <property type="entry name" value="CheY-like"/>
    <property type="match status" value="1"/>
</dbReference>
<keyword evidence="2" id="KW-0963">Cytoplasm</keyword>
<dbReference type="Gene3D" id="6.10.250.690">
    <property type="match status" value="1"/>
</dbReference>
<feature type="DNA-binding region" description="OmpR/PhoB-type" evidence="9">
    <location>
        <begin position="127"/>
        <end position="225"/>
    </location>
</feature>
<reference evidence="12" key="1">
    <citation type="submission" date="2020-09" db="EMBL/GenBank/DDBJ databases">
        <title>A novel bacterium of genus Neiella, isolated from South China Sea.</title>
        <authorList>
            <person name="Huang H."/>
            <person name="Mo K."/>
            <person name="Hu Y."/>
        </authorList>
    </citation>
    <scope>NUCLEOTIDE SEQUENCE</scope>
    <source>
        <strain evidence="12">HB171785</strain>
    </source>
</reference>
<dbReference type="CDD" id="cd00383">
    <property type="entry name" value="trans_reg_C"/>
    <property type="match status" value="1"/>
</dbReference>
<feature type="domain" description="OmpR/PhoB-type" evidence="11">
    <location>
        <begin position="127"/>
        <end position="225"/>
    </location>
</feature>
<dbReference type="PANTHER" id="PTHR48111:SF39">
    <property type="entry name" value="TRANSCRIPTIONAL REGULATORY PROTEIN CPXR"/>
    <property type="match status" value="1"/>
</dbReference>
<keyword evidence="4" id="KW-0902">Two-component regulatory system</keyword>
<dbReference type="GO" id="GO:0032993">
    <property type="term" value="C:protein-DNA complex"/>
    <property type="evidence" value="ECO:0007669"/>
    <property type="project" value="TreeGrafter"/>
</dbReference>
<dbReference type="Pfam" id="PF00072">
    <property type="entry name" value="Response_reg"/>
    <property type="match status" value="1"/>
</dbReference>
<dbReference type="CDD" id="cd17623">
    <property type="entry name" value="REC_OmpR_CpxR"/>
    <property type="match status" value="1"/>
</dbReference>
<dbReference type="InterPro" id="IPR058124">
    <property type="entry name" value="CpxR-like_REC"/>
</dbReference>
<keyword evidence="6 9" id="KW-0238">DNA-binding</keyword>
<evidence type="ECO:0000259" key="11">
    <source>
        <dbReference type="PROSITE" id="PS51755"/>
    </source>
</evidence>
<dbReference type="SUPFAM" id="SSF46894">
    <property type="entry name" value="C-terminal effector domain of the bipartite response regulators"/>
    <property type="match status" value="1"/>
</dbReference>
<dbReference type="Gene3D" id="1.10.10.10">
    <property type="entry name" value="Winged helix-like DNA-binding domain superfamily/Winged helix DNA-binding domain"/>
    <property type="match status" value="1"/>
</dbReference>
<dbReference type="PROSITE" id="PS50110">
    <property type="entry name" value="RESPONSE_REGULATORY"/>
    <property type="match status" value="1"/>
</dbReference>
<evidence type="ECO:0000256" key="5">
    <source>
        <dbReference type="ARBA" id="ARBA00023015"/>
    </source>
</evidence>
<feature type="modified residue" description="4-aspartylphosphate" evidence="8">
    <location>
        <position position="52"/>
    </location>
</feature>
<dbReference type="GO" id="GO:0000156">
    <property type="term" value="F:phosphorelay response regulator activity"/>
    <property type="evidence" value="ECO:0007669"/>
    <property type="project" value="TreeGrafter"/>
</dbReference>
<dbReference type="GO" id="GO:0005829">
    <property type="term" value="C:cytosol"/>
    <property type="evidence" value="ECO:0007669"/>
    <property type="project" value="TreeGrafter"/>
</dbReference>
<dbReference type="InterPro" id="IPR011006">
    <property type="entry name" value="CheY-like_superfamily"/>
</dbReference>
<evidence type="ECO:0000313" key="13">
    <source>
        <dbReference type="Proteomes" id="UP000638014"/>
    </source>
</evidence>
<dbReference type="InterPro" id="IPR036388">
    <property type="entry name" value="WH-like_DNA-bd_sf"/>
</dbReference>
<comment type="caution">
    <text evidence="12">The sequence shown here is derived from an EMBL/GenBank/DDBJ whole genome shotgun (WGS) entry which is preliminary data.</text>
</comment>
<evidence type="ECO:0000256" key="6">
    <source>
        <dbReference type="ARBA" id="ARBA00023125"/>
    </source>
</evidence>
<dbReference type="SMART" id="SM00862">
    <property type="entry name" value="Trans_reg_C"/>
    <property type="match status" value="1"/>
</dbReference>
<evidence type="ECO:0000259" key="10">
    <source>
        <dbReference type="PROSITE" id="PS50110"/>
    </source>
</evidence>
<dbReference type="InterPro" id="IPR016032">
    <property type="entry name" value="Sig_transdc_resp-reg_C-effctor"/>
</dbReference>
<accession>A0A8J6UM87</accession>
<evidence type="ECO:0000256" key="8">
    <source>
        <dbReference type="PROSITE-ProRule" id="PRU00169"/>
    </source>
</evidence>
<dbReference type="GO" id="GO:0000976">
    <property type="term" value="F:transcription cis-regulatory region binding"/>
    <property type="evidence" value="ECO:0007669"/>
    <property type="project" value="TreeGrafter"/>
</dbReference>
<dbReference type="InterPro" id="IPR039420">
    <property type="entry name" value="WalR-like"/>
</dbReference>
<keyword evidence="5" id="KW-0805">Transcription regulation</keyword>
<dbReference type="PANTHER" id="PTHR48111">
    <property type="entry name" value="REGULATOR OF RPOS"/>
    <property type="match status" value="1"/>
</dbReference>
<evidence type="ECO:0000256" key="9">
    <source>
        <dbReference type="PROSITE-ProRule" id="PRU01091"/>
    </source>
</evidence>
<protein>
    <submittedName>
        <fullName evidence="12">Response regulator</fullName>
    </submittedName>
</protein>
<evidence type="ECO:0000256" key="3">
    <source>
        <dbReference type="ARBA" id="ARBA00022553"/>
    </source>
</evidence>
<evidence type="ECO:0000256" key="1">
    <source>
        <dbReference type="ARBA" id="ARBA00004496"/>
    </source>
</evidence>
<keyword evidence="3 8" id="KW-0597">Phosphoprotein</keyword>
<dbReference type="PROSITE" id="PS51755">
    <property type="entry name" value="OMPR_PHOB"/>
    <property type="match status" value="1"/>
</dbReference>
<dbReference type="FunFam" id="3.40.50.2300:FF:000001">
    <property type="entry name" value="DNA-binding response regulator PhoB"/>
    <property type="match status" value="1"/>
</dbReference>
<evidence type="ECO:0000313" key="12">
    <source>
        <dbReference type="EMBL" id="MBD1390210.1"/>
    </source>
</evidence>
<proteinExistence type="predicted"/>
<evidence type="ECO:0000256" key="7">
    <source>
        <dbReference type="ARBA" id="ARBA00023163"/>
    </source>
</evidence>
<keyword evidence="13" id="KW-1185">Reference proteome</keyword>
<name>A0A8J6UM87_9GAMM</name>
<feature type="domain" description="Response regulatory" evidence="10">
    <location>
        <begin position="3"/>
        <end position="116"/>
    </location>
</feature>
<sequence length="231" mass="25796">MNRVLLIDDDTELASLLTELLQYDDFQLDAVHDGQNGLQQALLGQHELVLLDVMLPQLNGFEVLKQLRQQSSVPVIMLTARGEPADRVLGLEHGADDYLPKPFTEAELVARMKAVLRRYQPAQQELGDSLVSAGVEVNIAKQTALWQQQDLQMTSAELAILACLMDNPGQPVDKETLSLKALGRRLMPFDRSVDMHVSHVRKKLAEHLPEVPIKTLRGRGYSWSAEVVRSS</sequence>
<dbReference type="Gene3D" id="3.40.50.2300">
    <property type="match status" value="1"/>
</dbReference>
<dbReference type="InterPro" id="IPR001789">
    <property type="entry name" value="Sig_transdc_resp-reg_receiver"/>
</dbReference>
<dbReference type="Proteomes" id="UP000638014">
    <property type="component" value="Unassembled WGS sequence"/>
</dbReference>
<dbReference type="Pfam" id="PF00486">
    <property type="entry name" value="Trans_reg_C"/>
    <property type="match status" value="1"/>
</dbReference>
<evidence type="ECO:0000256" key="4">
    <source>
        <dbReference type="ARBA" id="ARBA00023012"/>
    </source>
</evidence>
<evidence type="ECO:0000256" key="2">
    <source>
        <dbReference type="ARBA" id="ARBA00022490"/>
    </source>
</evidence>
<dbReference type="SMART" id="SM00448">
    <property type="entry name" value="REC"/>
    <property type="match status" value="1"/>
</dbReference>
<dbReference type="GO" id="GO:0006355">
    <property type="term" value="P:regulation of DNA-templated transcription"/>
    <property type="evidence" value="ECO:0007669"/>
    <property type="project" value="InterPro"/>
</dbReference>
<dbReference type="InterPro" id="IPR001867">
    <property type="entry name" value="OmpR/PhoB-type_DNA-bd"/>
</dbReference>